<dbReference type="PANTHER" id="PTHR11877:SF99">
    <property type="entry name" value="1,3,6,8-TETRAHYDROXYNAPHTHALENE SYNTHASE"/>
    <property type="match status" value="1"/>
</dbReference>
<dbReference type="Pfam" id="PF08392">
    <property type="entry name" value="FAE1_CUT1_RppA"/>
    <property type="match status" value="1"/>
</dbReference>
<dbReference type="GO" id="GO:0016747">
    <property type="term" value="F:acyltransferase activity, transferring groups other than amino-acyl groups"/>
    <property type="evidence" value="ECO:0007669"/>
    <property type="project" value="InterPro"/>
</dbReference>
<protein>
    <submittedName>
        <fullName evidence="7">Type III polyketide synthase</fullName>
    </submittedName>
</protein>
<keyword evidence="8" id="KW-1185">Reference proteome</keyword>
<gene>
    <name evidence="7" type="ORF">EKH77_31150</name>
</gene>
<accession>A0A3S9PRK6</accession>
<comment type="similarity">
    <text evidence="1">Belongs to the thiolase-like superfamily. Chalcone/stilbene synthases family.</text>
</comment>
<dbReference type="Gene3D" id="3.40.47.10">
    <property type="match status" value="2"/>
</dbReference>
<dbReference type="Pfam" id="PF02797">
    <property type="entry name" value="Chal_sti_synt_C"/>
    <property type="match status" value="1"/>
</dbReference>
<dbReference type="PIRSF" id="PIRSF000451">
    <property type="entry name" value="PKS_III"/>
    <property type="match status" value="1"/>
</dbReference>
<dbReference type="InterPro" id="IPR016039">
    <property type="entry name" value="Thiolase-like"/>
</dbReference>
<evidence type="ECO:0000259" key="5">
    <source>
        <dbReference type="Pfam" id="PF02797"/>
    </source>
</evidence>
<evidence type="ECO:0000256" key="4">
    <source>
        <dbReference type="PIRSR" id="PIRSR000451-1"/>
    </source>
</evidence>
<dbReference type="PROSITE" id="PS00441">
    <property type="entry name" value="CHALCONE_SYNTH"/>
    <property type="match status" value="1"/>
</dbReference>
<dbReference type="RefSeq" id="WP_126917531.1">
    <property type="nucleotide sequence ID" value="NZ_CP034587.1"/>
</dbReference>
<dbReference type="GO" id="GO:0030639">
    <property type="term" value="P:polyketide biosynthetic process"/>
    <property type="evidence" value="ECO:0007669"/>
    <property type="project" value="TreeGrafter"/>
</dbReference>
<dbReference type="InterPro" id="IPR011141">
    <property type="entry name" value="Polyketide_synthase_type-III"/>
</dbReference>
<dbReference type="GO" id="GO:0006633">
    <property type="term" value="P:fatty acid biosynthetic process"/>
    <property type="evidence" value="ECO:0007669"/>
    <property type="project" value="InterPro"/>
</dbReference>
<sequence length="380" mass="39801">MSDARPAAPRVASVAMAAPPHRHRQQEIAAVFAEAFLGADAAARRKFTGLAARSGIDYRNLSLPLAEYRKPRDFTEYNRTWAAMARQVGQQALTRALQAAEISPDEVGAIVTTTTTGASVASFDAGLVHQVGLDRHVVRMPLFGLGCAGGAAGLARVHDYLRGHPDQVAVLVSVELCSLNFQCADTSVENLVATGLFGDAGAAVVVLGAHRARRALGPELIAARSCLHPGTEHLMGMHLGTDGFAVFLAPDVPDAAEKHLPGEVHGFLAQHRLTTADITSWICHPGGPKVLEALDRSLCPPPGALAHSRTSLAQCGNISSASVLDVLHRTLADAGGPPAPGSHGLLLALGPGLTTELVLLNWPSDPVPYRRARPCGHSLA</sequence>
<dbReference type="InterPro" id="IPR012328">
    <property type="entry name" value="Chalcone/stilbene_synt_C"/>
</dbReference>
<keyword evidence="2" id="KW-0808">Transferase</keyword>
<dbReference type="SUPFAM" id="SSF53901">
    <property type="entry name" value="Thiolase-like"/>
    <property type="match status" value="2"/>
</dbReference>
<evidence type="ECO:0000313" key="7">
    <source>
        <dbReference type="EMBL" id="AZQ75029.1"/>
    </source>
</evidence>
<evidence type="ECO:0000256" key="1">
    <source>
        <dbReference type="ARBA" id="ARBA00005531"/>
    </source>
</evidence>
<dbReference type="EMBL" id="CP034587">
    <property type="protein sequence ID" value="AZQ75029.1"/>
    <property type="molecule type" value="Genomic_DNA"/>
</dbReference>
<name>A0A3S9PRK6_STRLT</name>
<reference evidence="7 8" key="1">
    <citation type="submission" date="2018-12" db="EMBL/GenBank/DDBJ databases">
        <title>The whole draft genome of Streptomyce luteoverticillatus CGMCC 15060.</title>
        <authorList>
            <person name="Feng Z."/>
            <person name="Chen G."/>
            <person name="Zhang J."/>
            <person name="Zhu H."/>
            <person name="Yu X."/>
            <person name="Zhang W."/>
            <person name="Zhang X."/>
        </authorList>
    </citation>
    <scope>NUCLEOTIDE SEQUENCE [LARGE SCALE GENOMIC DNA]</scope>
    <source>
        <strain evidence="7 8">CGMCC 15060</strain>
    </source>
</reference>
<evidence type="ECO:0000313" key="8">
    <source>
        <dbReference type="Proteomes" id="UP000267900"/>
    </source>
</evidence>
<dbReference type="InterPro" id="IPR013601">
    <property type="entry name" value="FAE1_typ3_polyketide_synth"/>
</dbReference>
<dbReference type="OrthoDB" id="9786288at2"/>
<evidence type="ECO:0000256" key="2">
    <source>
        <dbReference type="ARBA" id="ARBA00022679"/>
    </source>
</evidence>
<proteinExistence type="inferred from homology"/>
<organism evidence="7 8">
    <name type="scientific">Streptomyces luteoverticillatus</name>
    <name type="common">Streptoverticillium luteoverticillatus</name>
    <dbReference type="NCBI Taxonomy" id="66425"/>
    <lineage>
        <taxon>Bacteria</taxon>
        <taxon>Bacillati</taxon>
        <taxon>Actinomycetota</taxon>
        <taxon>Actinomycetes</taxon>
        <taxon>Kitasatosporales</taxon>
        <taxon>Streptomycetaceae</taxon>
        <taxon>Streptomyces</taxon>
    </lineage>
</organism>
<keyword evidence="3" id="KW-0012">Acyltransferase</keyword>
<feature type="domain" description="FAE" evidence="6">
    <location>
        <begin position="51"/>
        <end position="213"/>
    </location>
</feature>
<dbReference type="AlphaFoldDB" id="A0A3S9PRK6"/>
<feature type="active site" description="Acyl-thioester intermediate" evidence="4">
    <location>
        <position position="147"/>
    </location>
</feature>
<feature type="domain" description="Chalcone/stilbene synthase C-terminal" evidence="5">
    <location>
        <begin position="220"/>
        <end position="360"/>
    </location>
</feature>
<evidence type="ECO:0000259" key="6">
    <source>
        <dbReference type="Pfam" id="PF08392"/>
    </source>
</evidence>
<dbReference type="InterPro" id="IPR018088">
    <property type="entry name" value="Chalcone/stilbene_synthase_AS"/>
</dbReference>
<dbReference type="Proteomes" id="UP000267900">
    <property type="component" value="Chromosome"/>
</dbReference>
<dbReference type="PANTHER" id="PTHR11877">
    <property type="entry name" value="HYDROXYMETHYLGLUTARYL-COA SYNTHASE"/>
    <property type="match status" value="1"/>
</dbReference>
<dbReference type="GO" id="GO:0016020">
    <property type="term" value="C:membrane"/>
    <property type="evidence" value="ECO:0007669"/>
    <property type="project" value="InterPro"/>
</dbReference>
<evidence type="ECO:0000256" key="3">
    <source>
        <dbReference type="ARBA" id="ARBA00023315"/>
    </source>
</evidence>